<dbReference type="GO" id="GO:0005765">
    <property type="term" value="C:lysosomal membrane"/>
    <property type="evidence" value="ECO:0007669"/>
    <property type="project" value="TreeGrafter"/>
</dbReference>
<dbReference type="eggNOG" id="KOG2280">
    <property type="taxonomic scope" value="Eukaryota"/>
</dbReference>
<dbReference type="STRING" id="857967.G0QVV3"/>
<proteinExistence type="predicted"/>
<dbReference type="GO" id="GO:0004222">
    <property type="term" value="F:metalloendopeptidase activity"/>
    <property type="evidence" value="ECO:0007669"/>
    <property type="project" value="UniProtKB-EC"/>
</dbReference>
<keyword evidence="3" id="KW-1185">Reference proteome</keyword>
<dbReference type="GO" id="GO:0005768">
    <property type="term" value="C:endosome"/>
    <property type="evidence" value="ECO:0007669"/>
    <property type="project" value="TreeGrafter"/>
</dbReference>
<feature type="domain" description="Vps16 N-terminal" evidence="1">
    <location>
        <begin position="305"/>
        <end position="450"/>
    </location>
</feature>
<dbReference type="GO" id="GO:0016197">
    <property type="term" value="P:endosomal transport"/>
    <property type="evidence" value="ECO:0007669"/>
    <property type="project" value="TreeGrafter"/>
</dbReference>
<dbReference type="InParanoid" id="G0QVV3"/>
<dbReference type="PANTHER" id="PTHR12811:SF0">
    <property type="entry name" value="VACUOLAR PROTEIN SORTING-ASSOCIATED PROTEIN 16 HOMOLOG"/>
    <property type="match status" value="1"/>
</dbReference>
<dbReference type="EC" id="3.4.24.69" evidence="2"/>
<dbReference type="GO" id="GO:0006886">
    <property type="term" value="P:intracellular protein transport"/>
    <property type="evidence" value="ECO:0007669"/>
    <property type="project" value="InterPro"/>
</dbReference>
<dbReference type="AlphaFoldDB" id="G0QVV3"/>
<evidence type="ECO:0000313" key="3">
    <source>
        <dbReference type="Proteomes" id="UP000008983"/>
    </source>
</evidence>
<dbReference type="GeneID" id="14906765"/>
<accession>G0QVV3</accession>
<evidence type="ECO:0000259" key="1">
    <source>
        <dbReference type="Pfam" id="PF04841"/>
    </source>
</evidence>
<organism evidence="2 3">
    <name type="scientific">Ichthyophthirius multifiliis</name>
    <name type="common">White spot disease agent</name>
    <name type="synonym">Ich</name>
    <dbReference type="NCBI Taxonomy" id="5932"/>
    <lineage>
        <taxon>Eukaryota</taxon>
        <taxon>Sar</taxon>
        <taxon>Alveolata</taxon>
        <taxon>Ciliophora</taxon>
        <taxon>Intramacronucleata</taxon>
        <taxon>Oligohymenophorea</taxon>
        <taxon>Hymenostomatida</taxon>
        <taxon>Ophryoglenina</taxon>
        <taxon>Ichthyophthirius</taxon>
    </lineage>
</organism>
<sequence length="604" mass="71670">MQESKFESKDYYIQIETEYYQIQNLAIIQDAFQFNLDERLVSIAKFGGPIAIYQNPSRRDLFKQTDLTKENICFYANNGDLINKCQFKCENNQIIVGFDFSEDELLVILLQNGIYFLIDPFINSIKPIKNLLQIHFLKMMKFKVVKQLLKFLIYLKQKIKIQDNSMAYFTKSQTFYLINDIKNPQTDKIIQINEQIKPQKWIFLKTELIFYNQNEIQNYKINNNNNNTDNNKNNIQIIQKNINVYLMQSFQRKIFAFLQLNEREQQWIINVYEIENQTQQYQIIVQNMYILYKKQQQNIEEDQIQNLLIQLFFINETTILINIQKTGFFLIPLKSQTQKYLASQESYVFLQEIDGLKLLTESQNLILRKVPQSHVNIFEPISIHPAALLFEAFQSLQNKDPLNDEDIRNDNQSLFIAVLDCIEASKYEIGIQEQALLLKAASYGKMFLQCGRENKQENIQIGEVCKILRILNALRSQFFHRTMTYYQFKGLQQENLVKILMRYNLHYLASEIIQFLKFHESLQSLVHLHWAGEKVQDEKISNEVLLAEKIYKKTQFIKDIQYFEIAQKALDVGKVNLAVKLLDYEKNLEKKVEVLVWIFENNSL</sequence>
<dbReference type="Pfam" id="PF04841">
    <property type="entry name" value="Vps16_N"/>
    <property type="match status" value="2"/>
</dbReference>
<evidence type="ECO:0000313" key="2">
    <source>
        <dbReference type="EMBL" id="EGR30648.1"/>
    </source>
</evidence>
<gene>
    <name evidence="2" type="ORF">IMG5_126970</name>
</gene>
<dbReference type="FunCoup" id="G0QVV3">
    <property type="interactions" value="9"/>
</dbReference>
<dbReference type="InterPro" id="IPR016534">
    <property type="entry name" value="VPS16"/>
</dbReference>
<dbReference type="PIRSF" id="PIRSF007949">
    <property type="entry name" value="VPS16"/>
    <property type="match status" value="1"/>
</dbReference>
<feature type="domain" description="Vps16 N-terminal" evidence="1">
    <location>
        <begin position="15"/>
        <end position="119"/>
    </location>
</feature>
<dbReference type="RefSeq" id="XP_004032235.1">
    <property type="nucleotide sequence ID" value="XM_004032187.1"/>
</dbReference>
<dbReference type="GO" id="GO:0003779">
    <property type="term" value="F:actin binding"/>
    <property type="evidence" value="ECO:0007669"/>
    <property type="project" value="TreeGrafter"/>
</dbReference>
<dbReference type="EMBL" id="GL983964">
    <property type="protein sequence ID" value="EGR30648.1"/>
    <property type="molecule type" value="Genomic_DNA"/>
</dbReference>
<dbReference type="InterPro" id="IPR006926">
    <property type="entry name" value="Vps16_N"/>
</dbReference>
<protein>
    <submittedName>
        <fullName evidence="2">Vacuolar sorting protein, putative</fullName>
        <ecNumber evidence="2">3.4.24.69</ecNumber>
    </submittedName>
</protein>
<dbReference type="GO" id="GO:0030897">
    <property type="term" value="C:HOPS complex"/>
    <property type="evidence" value="ECO:0007669"/>
    <property type="project" value="TreeGrafter"/>
</dbReference>
<dbReference type="GO" id="GO:0042144">
    <property type="term" value="P:vacuole fusion, non-autophagic"/>
    <property type="evidence" value="ECO:0007669"/>
    <property type="project" value="TreeGrafter"/>
</dbReference>
<dbReference type="PANTHER" id="PTHR12811">
    <property type="entry name" value="VACUOLAR PROTEIN SORTING VPS16"/>
    <property type="match status" value="1"/>
</dbReference>
<name>G0QVV3_ICHMU</name>
<keyword evidence="2" id="KW-0378">Hydrolase</keyword>
<reference evidence="2 3" key="1">
    <citation type="submission" date="2011-07" db="EMBL/GenBank/DDBJ databases">
        <authorList>
            <person name="Coyne R."/>
            <person name="Brami D."/>
            <person name="Johnson J."/>
            <person name="Hostetler J."/>
            <person name="Hannick L."/>
            <person name="Clark T."/>
            <person name="Cassidy-Hanley D."/>
            <person name="Inman J."/>
        </authorList>
    </citation>
    <scope>NUCLEOTIDE SEQUENCE [LARGE SCALE GENOMIC DNA]</scope>
    <source>
        <strain evidence="2 3">G5</strain>
    </source>
</reference>
<dbReference type="Proteomes" id="UP000008983">
    <property type="component" value="Unassembled WGS sequence"/>
</dbReference>
<dbReference type="OrthoDB" id="1792at2759"/>